<feature type="compositionally biased region" description="Polar residues" evidence="7">
    <location>
        <begin position="1038"/>
        <end position="1047"/>
    </location>
</feature>
<keyword evidence="4" id="KW-1133">Transmembrane helix</keyword>
<feature type="compositionally biased region" description="Low complexity" evidence="7">
    <location>
        <begin position="810"/>
        <end position="830"/>
    </location>
</feature>
<evidence type="ECO:0000256" key="4">
    <source>
        <dbReference type="ARBA" id="ARBA00022989"/>
    </source>
</evidence>
<evidence type="ECO:0000256" key="7">
    <source>
        <dbReference type="SAM" id="MobiDB-lite"/>
    </source>
</evidence>
<feature type="compositionally biased region" description="Low complexity" evidence="7">
    <location>
        <begin position="587"/>
        <end position="603"/>
    </location>
</feature>
<feature type="region of interest" description="Disordered" evidence="7">
    <location>
        <begin position="783"/>
        <end position="830"/>
    </location>
</feature>
<dbReference type="PROSITE" id="PS50125">
    <property type="entry name" value="GUANYLATE_CYCLASE_2"/>
    <property type="match status" value="1"/>
</dbReference>
<feature type="compositionally biased region" description="Low complexity" evidence="7">
    <location>
        <begin position="997"/>
        <end position="1007"/>
    </location>
</feature>
<dbReference type="GO" id="GO:0004383">
    <property type="term" value="F:guanylate cyclase activity"/>
    <property type="evidence" value="ECO:0007669"/>
    <property type="project" value="TreeGrafter"/>
</dbReference>
<evidence type="ECO:0000313" key="9">
    <source>
        <dbReference type="EMBL" id="CAE0498581.1"/>
    </source>
</evidence>
<evidence type="ECO:0000256" key="5">
    <source>
        <dbReference type="ARBA" id="ARBA00023136"/>
    </source>
</evidence>
<keyword evidence="3" id="KW-0547">Nucleotide-binding</keyword>
<evidence type="ECO:0000256" key="3">
    <source>
        <dbReference type="ARBA" id="ARBA00022741"/>
    </source>
</evidence>
<feature type="region of interest" description="Disordered" evidence="7">
    <location>
        <begin position="1200"/>
        <end position="1221"/>
    </location>
</feature>
<dbReference type="PANTHER" id="PTHR11920:SF335">
    <property type="entry name" value="GUANYLATE CYCLASE"/>
    <property type="match status" value="1"/>
</dbReference>
<feature type="compositionally biased region" description="Polar residues" evidence="7">
    <location>
        <begin position="647"/>
        <end position="662"/>
    </location>
</feature>
<evidence type="ECO:0000256" key="6">
    <source>
        <dbReference type="ARBA" id="ARBA00023239"/>
    </source>
</evidence>
<feature type="region of interest" description="Disordered" evidence="7">
    <location>
        <begin position="997"/>
        <end position="1162"/>
    </location>
</feature>
<proteinExistence type="predicted"/>
<reference evidence="9" key="1">
    <citation type="submission" date="2021-01" db="EMBL/GenBank/DDBJ databases">
        <authorList>
            <person name="Corre E."/>
            <person name="Pelletier E."/>
            <person name="Niang G."/>
            <person name="Scheremetjew M."/>
            <person name="Finn R."/>
            <person name="Kale V."/>
            <person name="Holt S."/>
            <person name="Cochrane G."/>
            <person name="Meng A."/>
            <person name="Brown T."/>
            <person name="Cohen L."/>
        </authorList>
    </citation>
    <scope>NUCLEOTIDE SEQUENCE</scope>
    <source>
        <strain evidence="9">CCMP1320</strain>
    </source>
</reference>
<dbReference type="SUPFAM" id="SSF55073">
    <property type="entry name" value="Nucleotide cyclase"/>
    <property type="match status" value="1"/>
</dbReference>
<dbReference type="GO" id="GO:0005886">
    <property type="term" value="C:plasma membrane"/>
    <property type="evidence" value="ECO:0007669"/>
    <property type="project" value="TreeGrafter"/>
</dbReference>
<dbReference type="InterPro" id="IPR001054">
    <property type="entry name" value="A/G_cyclase"/>
</dbReference>
<feature type="compositionally biased region" description="Low complexity" evidence="7">
    <location>
        <begin position="556"/>
        <end position="567"/>
    </location>
</feature>
<feature type="compositionally biased region" description="Basic and acidic residues" evidence="7">
    <location>
        <begin position="1450"/>
        <end position="1469"/>
    </location>
</feature>
<feature type="region of interest" description="Disordered" evidence="7">
    <location>
        <begin position="917"/>
        <end position="946"/>
    </location>
</feature>
<feature type="compositionally biased region" description="Polar residues" evidence="7">
    <location>
        <begin position="932"/>
        <end position="944"/>
    </location>
</feature>
<dbReference type="GO" id="GO:0007168">
    <property type="term" value="P:receptor guanylyl cyclase signaling pathway"/>
    <property type="evidence" value="ECO:0007669"/>
    <property type="project" value="TreeGrafter"/>
</dbReference>
<feature type="domain" description="Guanylate cyclase" evidence="8">
    <location>
        <begin position="187"/>
        <end position="328"/>
    </location>
</feature>
<dbReference type="GO" id="GO:0001653">
    <property type="term" value="F:peptide receptor activity"/>
    <property type="evidence" value="ECO:0007669"/>
    <property type="project" value="TreeGrafter"/>
</dbReference>
<organism evidence="9">
    <name type="scientific">Dunaliella tertiolecta</name>
    <name type="common">Green alga</name>
    <dbReference type="NCBI Taxonomy" id="3047"/>
    <lineage>
        <taxon>Eukaryota</taxon>
        <taxon>Viridiplantae</taxon>
        <taxon>Chlorophyta</taxon>
        <taxon>core chlorophytes</taxon>
        <taxon>Chlorophyceae</taxon>
        <taxon>CS clade</taxon>
        <taxon>Chlamydomonadales</taxon>
        <taxon>Dunaliellaceae</taxon>
        <taxon>Dunaliella</taxon>
    </lineage>
</organism>
<dbReference type="GO" id="GO:0000166">
    <property type="term" value="F:nucleotide binding"/>
    <property type="evidence" value="ECO:0007669"/>
    <property type="project" value="UniProtKB-KW"/>
</dbReference>
<feature type="region of interest" description="Disordered" evidence="7">
    <location>
        <begin position="634"/>
        <end position="672"/>
    </location>
</feature>
<accession>A0A7S3R024</accession>
<dbReference type="SMART" id="SM00044">
    <property type="entry name" value="CYCc"/>
    <property type="match status" value="1"/>
</dbReference>
<dbReference type="Pfam" id="PF00211">
    <property type="entry name" value="Guanylate_cyc"/>
    <property type="match status" value="1"/>
</dbReference>
<feature type="region of interest" description="Disordered" evidence="7">
    <location>
        <begin position="1277"/>
        <end position="1380"/>
    </location>
</feature>
<keyword evidence="6" id="KW-0456">Lyase</keyword>
<dbReference type="Gene3D" id="3.30.70.1230">
    <property type="entry name" value="Nucleotide cyclase"/>
    <property type="match status" value="1"/>
</dbReference>
<dbReference type="GO" id="GO:0004016">
    <property type="term" value="F:adenylate cyclase activity"/>
    <property type="evidence" value="ECO:0007669"/>
    <property type="project" value="TreeGrafter"/>
</dbReference>
<evidence type="ECO:0000256" key="2">
    <source>
        <dbReference type="ARBA" id="ARBA00022692"/>
    </source>
</evidence>
<feature type="region of interest" description="Disordered" evidence="7">
    <location>
        <begin position="720"/>
        <end position="750"/>
    </location>
</feature>
<feature type="region of interest" description="Disordered" evidence="7">
    <location>
        <begin position="1419"/>
        <end position="1491"/>
    </location>
</feature>
<feature type="region of interest" description="Disordered" evidence="7">
    <location>
        <begin position="500"/>
        <end position="614"/>
    </location>
</feature>
<feature type="compositionally biased region" description="Low complexity" evidence="7">
    <location>
        <begin position="1357"/>
        <end position="1373"/>
    </location>
</feature>
<protein>
    <recommendedName>
        <fullName evidence="8">Guanylate cyclase domain-containing protein</fullName>
    </recommendedName>
</protein>
<dbReference type="InterPro" id="IPR050401">
    <property type="entry name" value="Cyclic_nucleotide_synthase"/>
</dbReference>
<gene>
    <name evidence="9" type="ORF">DTER00134_LOCUS13654</name>
</gene>
<feature type="compositionally biased region" description="Polar residues" evidence="7">
    <location>
        <begin position="1312"/>
        <end position="1323"/>
    </location>
</feature>
<comment type="subcellular location">
    <subcellularLocation>
        <location evidence="1">Membrane</location>
    </subcellularLocation>
</comment>
<keyword evidence="2" id="KW-0812">Transmembrane</keyword>
<feature type="region of interest" description="Disordered" evidence="7">
    <location>
        <begin position="438"/>
        <end position="462"/>
    </location>
</feature>
<dbReference type="CDD" id="cd07302">
    <property type="entry name" value="CHD"/>
    <property type="match status" value="1"/>
</dbReference>
<feature type="compositionally biased region" description="Polar residues" evidence="7">
    <location>
        <begin position="604"/>
        <end position="613"/>
    </location>
</feature>
<sequence length="1491" mass="158422">MRCWQQQQQQPQQLQQQLLQPQLSTSLSRDEHSFCHLAEESIEDGQLERCSSTKTRTDLCWHEVLAMAITDPVSGQAALLLLQTDITSRAVLESRMAALTESQLAMLAMAITDPVSGQAALLLLQTDITSRAVLESRMAALTESQLAMLEQMFPRHVLEYMVTKQPGQQPAQAETASHLASSHENVTILFTDIVGFTSMSKEVKPDQVMGYLNELFTAFDALVDTYEIYKVETAGDCYIAAGGLTKIDQDGFICIDHEPDPVEAAHRVLSFAKALLYCAKTVMMPHNGQPTRIRVGMHTGPAVTGLIGTKLPKYSVFGDTMNTASRMESSCPYGCIQISEATHALLSDHPFKPTGGVEVKGKGRMETYIWDPEEEPTATIPPDVVNAVVRAKEAVYDEEDAMGHSSNRSLPIQGEFAERAQLHDMRSAFAEDWSDVRRRSTGPASSTLSCRGASPEWEGLQHGQQQEQALAQQARMRSTPVLQNRHPLAALHNLQGCFPTSPLPPNPMSQGPSCHLGQDPVGPRSLQQHVAAPQPGGRSLAGAKFASFNHGSKGESPSAGNPSSSDSLYSQLRQSLGDLAMGHHRPPGSSRLSGSGSPFSKSSFNRPRSQQQVELGPSLGQPALHLSSDHQLSHLLQLPPGPPQEDMQAQQATPHVQHSSCQGPLGAQSAVPATTDTLPERKLRHSWTHSVVGAPQQASPSESAQSLGTLASNAGVAPKVAVAQGPPPEPAAATSPVPSHTPSPKQPDIPTTMLQSLYQAPFAQHQHGLSTPHYLSRQLVQDPPLQSHHKPSRSATGASSGEIGTAFGQAPGKAPHAASSAPSGGREEGSSLLGIRLSQASSDVTEPGMPPPDVPMFPCAMKRRPSFVMQAHVKSPPSYLLGGLEQNAMPAMAPRPPRRQATMSAAGSIYTHAIQESSAEELPAPQPLDFANSATHPQSTPADCTFEKSTPDAQAALRRKPQRFMSQLILQISNAEASLLQSATAAAAAAAAETAAAPAGAPRLPDAPASPPQLWRPRNRRGSVIIADDAAPPGGPRSQDTPASPSQLWRPRNRWGSVTVADEAAPPGAPGSQDTLASPFRLWRPRSRRGSVTIADEAAPPGEPRSQDTPASPPSLLRRSFSRRRSVTIADAAAPPGARRSQDTPAGPSLMRRSRSRQGSVTIADEAAAPGAPEYHGDPVNPSLLQRSFTRRSVTIADEVAPPGASRTFNTPASPSLLRRSLSRRGSSVTFSDEFAGVANNPVFSSAAVCGQHLGCLGSMRSRRASALSIEEKCSTHSLSSNGSKLGAPPHLTRCTSNGSTHMGGGLDRPRTSTGGPSNGSRHSSVHHEHTRGGESAMAAEDESPPYSSVRGRVITRGSSGMMRSSSMSGQQQDEAVEAAAPSFVAGIPPSQCTPAGGVRNTSVLGQQLHSMLKSGSFAFPQNTMRGTAGPLSHEGPQPPQPLQAARGRRSAELSRSVSERQHSADSHPARRSSFKQGRQQKPAKGAQEDT</sequence>
<name>A0A7S3R024_DUNTE</name>
<dbReference type="InterPro" id="IPR029787">
    <property type="entry name" value="Nucleotide_cyclase"/>
</dbReference>
<dbReference type="PANTHER" id="PTHR11920">
    <property type="entry name" value="GUANYLYL CYCLASE"/>
    <property type="match status" value="1"/>
</dbReference>
<dbReference type="GO" id="GO:0035556">
    <property type="term" value="P:intracellular signal transduction"/>
    <property type="evidence" value="ECO:0007669"/>
    <property type="project" value="InterPro"/>
</dbReference>
<evidence type="ECO:0000259" key="8">
    <source>
        <dbReference type="PROSITE" id="PS50125"/>
    </source>
</evidence>
<keyword evidence="5" id="KW-0472">Membrane</keyword>
<evidence type="ECO:0000256" key="1">
    <source>
        <dbReference type="ARBA" id="ARBA00004370"/>
    </source>
</evidence>
<dbReference type="EMBL" id="HBIP01022804">
    <property type="protein sequence ID" value="CAE0498581.1"/>
    <property type="molecule type" value="Transcribed_RNA"/>
</dbReference>